<proteinExistence type="inferred from homology"/>
<dbReference type="RefSeq" id="WP_321536858.1">
    <property type="nucleotide sequence ID" value="NZ_JARGDL010000026.1"/>
</dbReference>
<dbReference type="GO" id="GO:0000271">
    <property type="term" value="P:polysaccharide biosynthetic process"/>
    <property type="evidence" value="ECO:0007669"/>
    <property type="project" value="TreeGrafter"/>
</dbReference>
<dbReference type="Pfam" id="PF01041">
    <property type="entry name" value="DegT_DnrJ_EryC1"/>
    <property type="match status" value="1"/>
</dbReference>
<dbReference type="SUPFAM" id="SSF53383">
    <property type="entry name" value="PLP-dependent transferases"/>
    <property type="match status" value="1"/>
</dbReference>
<evidence type="ECO:0000256" key="1">
    <source>
        <dbReference type="ARBA" id="ARBA00001933"/>
    </source>
</evidence>
<evidence type="ECO:0000256" key="3">
    <source>
        <dbReference type="ARBA" id="ARBA00037999"/>
    </source>
</evidence>
<dbReference type="FunFam" id="3.40.640.10:FF:000079">
    <property type="entry name" value="LPS biosynthesis protein"/>
    <property type="match status" value="1"/>
</dbReference>
<evidence type="ECO:0000313" key="6">
    <source>
        <dbReference type="Proteomes" id="UP001221302"/>
    </source>
</evidence>
<gene>
    <name evidence="5" type="primary">rfbH</name>
    <name evidence="5" type="ORF">P0M35_13055</name>
</gene>
<evidence type="ECO:0000313" key="5">
    <source>
        <dbReference type="EMBL" id="MDF1613087.1"/>
    </source>
</evidence>
<dbReference type="GO" id="GO:0008483">
    <property type="term" value="F:transaminase activity"/>
    <property type="evidence" value="ECO:0007669"/>
    <property type="project" value="TreeGrafter"/>
</dbReference>
<dbReference type="InterPro" id="IPR015422">
    <property type="entry name" value="PyrdxlP-dep_Trfase_small"/>
</dbReference>
<comment type="similarity">
    <text evidence="3 4">Belongs to the DegT/DnrJ/EryC1 family.</text>
</comment>
<comment type="cofactor">
    <cofactor evidence="1">
        <name>pyridoxal 5'-phosphate</name>
        <dbReference type="ChEBI" id="CHEBI:597326"/>
    </cofactor>
</comment>
<dbReference type="PANTHER" id="PTHR30244:SF34">
    <property type="entry name" value="DTDP-4-AMINO-4,6-DIDEOXYGALACTOSE TRANSAMINASE"/>
    <property type="match status" value="1"/>
</dbReference>
<dbReference type="Gene3D" id="3.40.640.10">
    <property type="entry name" value="Type I PLP-dependent aspartate aminotransferase-like (Major domain)"/>
    <property type="match status" value="1"/>
</dbReference>
<name>A0AAE3P3F7_9BACT</name>
<dbReference type="NCBIfam" id="NF011936">
    <property type="entry name" value="PRK15407.1"/>
    <property type="match status" value="1"/>
</dbReference>
<dbReference type="Gene3D" id="3.90.1150.10">
    <property type="entry name" value="Aspartate Aminotransferase, domain 1"/>
    <property type="match status" value="1"/>
</dbReference>
<protein>
    <submittedName>
        <fullName evidence="5">Lipopolysaccharide biosynthesis protein RfbH</fullName>
    </submittedName>
</protein>
<dbReference type="InterPro" id="IPR015424">
    <property type="entry name" value="PyrdxlP-dep_Trfase"/>
</dbReference>
<evidence type="ECO:0000256" key="4">
    <source>
        <dbReference type="RuleBase" id="RU004508"/>
    </source>
</evidence>
<organism evidence="5 6">
    <name type="scientific">Stygiobacter electus</name>
    <dbReference type="NCBI Taxonomy" id="3032292"/>
    <lineage>
        <taxon>Bacteria</taxon>
        <taxon>Pseudomonadati</taxon>
        <taxon>Ignavibacteriota</taxon>
        <taxon>Ignavibacteria</taxon>
        <taxon>Ignavibacteriales</taxon>
        <taxon>Melioribacteraceae</taxon>
        <taxon>Stygiobacter</taxon>
    </lineage>
</organism>
<dbReference type="GO" id="GO:0030170">
    <property type="term" value="F:pyridoxal phosphate binding"/>
    <property type="evidence" value="ECO:0007669"/>
    <property type="project" value="TreeGrafter"/>
</dbReference>
<dbReference type="AlphaFoldDB" id="A0AAE3P3F7"/>
<dbReference type="Proteomes" id="UP001221302">
    <property type="component" value="Unassembled WGS sequence"/>
</dbReference>
<keyword evidence="6" id="KW-1185">Reference proteome</keyword>
<accession>A0AAE3P3F7</accession>
<dbReference type="EMBL" id="JARGDL010000026">
    <property type="protein sequence ID" value="MDF1613087.1"/>
    <property type="molecule type" value="Genomic_DNA"/>
</dbReference>
<keyword evidence="2 4" id="KW-0663">Pyridoxal phosphate</keyword>
<dbReference type="PANTHER" id="PTHR30244">
    <property type="entry name" value="TRANSAMINASE"/>
    <property type="match status" value="1"/>
</dbReference>
<evidence type="ECO:0000256" key="2">
    <source>
        <dbReference type="ARBA" id="ARBA00022898"/>
    </source>
</evidence>
<sequence>MSHIEIRNKIIELTKKYYQTKFGNIIFEPGKSRINYAGRVFDEKELVNLVESSLDFWLTEGRFSEQFAEKIADFLGVNNVILVNSGSSANLIAFSALTSEKLGERRIKPGDEVISVAAGFPATVTPIIQNQCVPVFVDVDIPTYNINVEMMKRAITEKTKCIFIAHTLGNPFNIDAVMELAEKNNLWVIEDNCDAFGSTYKGKYTGTFGHISTISFYPAHHITTGEGGAVCTNDEYLAKIIKSFRDWGRDCYCAGGENNTCGKRFSQQFGTLPFGYDHKYVYSEIGYNLKMTDMQAAIGVAQIDKLPEFCEKRKTNFNNYNKIFNKYQDYLILPKATEYSDPAWFSYIVTVKEDAPFKRDDLINFLNNNLIETRNLFAGNMTKQPAFIGKNFRIAENLKNTDYIMNNTFFLGTYPGNTVDKMDYIETVMESFIKNLM</sequence>
<reference evidence="5" key="1">
    <citation type="submission" date="2023-03" db="EMBL/GenBank/DDBJ databases">
        <title>Stygiobacter electus gen. nov., sp. nov., facultatively anaerobic thermotolerant bacterium of the class Ignavibacteria from a well of Yessentuki mineral water deposit.</title>
        <authorList>
            <person name="Podosokorskaya O.A."/>
            <person name="Elcheninov A.G."/>
            <person name="Petrova N.F."/>
            <person name="Zavarzina D.G."/>
            <person name="Kublanov I.V."/>
            <person name="Merkel A.Y."/>
        </authorList>
    </citation>
    <scope>NUCLEOTIDE SEQUENCE</scope>
    <source>
        <strain evidence="5">09-Me</strain>
    </source>
</reference>
<dbReference type="InterPro" id="IPR000653">
    <property type="entry name" value="DegT/StrS_aminotransferase"/>
</dbReference>
<comment type="caution">
    <text evidence="5">The sequence shown here is derived from an EMBL/GenBank/DDBJ whole genome shotgun (WGS) entry which is preliminary data.</text>
</comment>
<dbReference type="PIRSF" id="PIRSF000390">
    <property type="entry name" value="PLP_StrS"/>
    <property type="match status" value="1"/>
</dbReference>
<dbReference type="InterPro" id="IPR015421">
    <property type="entry name" value="PyrdxlP-dep_Trfase_major"/>
</dbReference>
<dbReference type="CDD" id="cd00616">
    <property type="entry name" value="AHBA_syn"/>
    <property type="match status" value="1"/>
</dbReference>